<dbReference type="PANTHER" id="PTHR34846">
    <property type="entry name" value="4-CARBOXYMUCONOLACTONE DECARBOXYLASE FAMILY PROTEIN (AFU_ORTHOLOGUE AFUA_6G11590)"/>
    <property type="match status" value="1"/>
</dbReference>
<evidence type="ECO:0000313" key="2">
    <source>
        <dbReference type="EMBL" id="MEQ5839526.1"/>
    </source>
</evidence>
<evidence type="ECO:0000313" key="3">
    <source>
        <dbReference type="EMBL" id="PCE28036.1"/>
    </source>
</evidence>
<dbReference type="AlphaFoldDB" id="A0A2A4F6L5"/>
<dbReference type="GO" id="GO:0051920">
    <property type="term" value="F:peroxiredoxin activity"/>
    <property type="evidence" value="ECO:0007669"/>
    <property type="project" value="InterPro"/>
</dbReference>
<keyword evidence="3" id="KW-0560">Oxidoreductase</keyword>
<keyword evidence="3" id="KW-0575">Peroxidase</keyword>
<dbReference type="Proteomes" id="UP001469089">
    <property type="component" value="Unassembled WGS sequence"/>
</dbReference>
<dbReference type="InterPro" id="IPR003779">
    <property type="entry name" value="CMD-like"/>
</dbReference>
<evidence type="ECO:0000313" key="5">
    <source>
        <dbReference type="Proteomes" id="UP001469089"/>
    </source>
</evidence>
<dbReference type="Pfam" id="PF02627">
    <property type="entry name" value="CMD"/>
    <property type="match status" value="1"/>
</dbReference>
<proteinExistence type="predicted"/>
<dbReference type="Gene3D" id="1.20.1290.10">
    <property type="entry name" value="AhpD-like"/>
    <property type="match status" value="1"/>
</dbReference>
<dbReference type="PANTHER" id="PTHR34846:SF10">
    <property type="entry name" value="CYTOPLASMIC PROTEIN"/>
    <property type="match status" value="1"/>
</dbReference>
<dbReference type="Proteomes" id="UP000218022">
    <property type="component" value="Unassembled WGS sequence"/>
</dbReference>
<accession>A0A2A4F6L5</accession>
<evidence type="ECO:0000313" key="4">
    <source>
        <dbReference type="Proteomes" id="UP000218022"/>
    </source>
</evidence>
<dbReference type="SUPFAM" id="SSF69118">
    <property type="entry name" value="AhpD-like"/>
    <property type="match status" value="1"/>
</dbReference>
<name>A0A2A4F6L5_9BURK</name>
<feature type="domain" description="Carboxymuconolactone decarboxylase-like" evidence="1">
    <location>
        <begin position="12"/>
        <end position="93"/>
    </location>
</feature>
<sequence length="159" mass="18332">MTQRINYIQKSPELFKKFLELSNLLKDSAIEESLRHLVSIRASQINGCGFCVDMHVKEARIHGERELRIYHLPVWRESTLFEPRERAALAWTEVLTRLPEHGVPDDLYERVRSQFSEKELSDLTFEVMAINGWNRANVAFQTVPGSSDKAFGLDKANLS</sequence>
<dbReference type="EMBL" id="JAOALG010000001">
    <property type="protein sequence ID" value="MEQ5839526.1"/>
    <property type="molecule type" value="Genomic_DNA"/>
</dbReference>
<dbReference type="EMBL" id="MTZV01000002">
    <property type="protein sequence ID" value="PCE28036.1"/>
    <property type="molecule type" value="Genomic_DNA"/>
</dbReference>
<organism evidence="3 4">
    <name type="scientific">Paraburkholderia acidicola</name>
    <dbReference type="NCBI Taxonomy" id="1912599"/>
    <lineage>
        <taxon>Bacteria</taxon>
        <taxon>Pseudomonadati</taxon>
        <taxon>Pseudomonadota</taxon>
        <taxon>Betaproteobacteria</taxon>
        <taxon>Burkholderiales</taxon>
        <taxon>Burkholderiaceae</taxon>
        <taxon>Paraburkholderia</taxon>
    </lineage>
</organism>
<dbReference type="NCBIfam" id="TIGR00778">
    <property type="entry name" value="ahpD_dom"/>
    <property type="match status" value="1"/>
</dbReference>
<dbReference type="InterPro" id="IPR004675">
    <property type="entry name" value="AhpD_core"/>
</dbReference>
<keyword evidence="5" id="KW-1185">Reference proteome</keyword>
<protein>
    <submittedName>
        <fullName evidence="3">Alkylhydroperoxidase</fullName>
    </submittedName>
    <submittedName>
        <fullName evidence="2">Carboxymuconolactone decarboxylase family protein</fullName>
    </submittedName>
</protein>
<reference evidence="2 5" key="3">
    <citation type="journal article" date="2024" name="Chem. Sci.">
        <title>Discovery of a lagriamide polyketide by integrated genome mining, isotopic labeling, and untargeted metabolomics.</title>
        <authorList>
            <person name="Fergusson C.H."/>
            <person name="Saulog J."/>
            <person name="Paulo B.S."/>
            <person name="Wilson D.M."/>
            <person name="Liu D.Y."/>
            <person name="Morehouse N.J."/>
            <person name="Waterworth S."/>
            <person name="Barkei J."/>
            <person name="Gray C.A."/>
            <person name="Kwan J.C."/>
            <person name="Eustaquio A.S."/>
            <person name="Linington R.G."/>
        </authorList>
    </citation>
    <scope>NUCLEOTIDE SEQUENCE [LARGE SCALE GENOMIC DNA]</scope>
    <source>
        <strain evidence="2 5">RL17-338-BIF-B</strain>
    </source>
</reference>
<comment type="caution">
    <text evidence="3">The sequence shown here is derived from an EMBL/GenBank/DDBJ whole genome shotgun (WGS) entry which is preliminary data.</text>
</comment>
<evidence type="ECO:0000259" key="1">
    <source>
        <dbReference type="Pfam" id="PF02627"/>
    </source>
</evidence>
<dbReference type="OrthoDB" id="9801997at2"/>
<dbReference type="RefSeq" id="WP_096717754.1">
    <property type="nucleotide sequence ID" value="NZ_JAOALG010000001.1"/>
</dbReference>
<dbReference type="InterPro" id="IPR029032">
    <property type="entry name" value="AhpD-like"/>
</dbReference>
<reference evidence="2" key="2">
    <citation type="submission" date="2022-09" db="EMBL/GenBank/DDBJ databases">
        <authorList>
            <person name="Fergusson C."/>
            <person name="Paulo B.S."/>
            <person name="Eustaquio A.S."/>
            <person name="Linington R."/>
        </authorList>
    </citation>
    <scope>NUCLEOTIDE SEQUENCE</scope>
    <source>
        <strain evidence="2">RL17-338-BIF-B</strain>
    </source>
</reference>
<gene>
    <name evidence="3" type="ORF">BWP39_05895</name>
    <name evidence="2" type="ORF">N0A02_08780</name>
</gene>
<reference evidence="3 4" key="1">
    <citation type="submission" date="2017-01" db="EMBL/GenBank/DDBJ databases">
        <title>Whole-Genome Shotgun Sequencing of Two beta-Proteobacterial Species in Search of the Bulgecin Biosynthetic Cluster.</title>
        <authorList>
            <person name="Horsman M.E."/>
            <person name="Marous D.R."/>
            <person name="Li R."/>
            <person name="Oliver R.A."/>
            <person name="Byun B."/>
            <person name="Emrich S.J."/>
            <person name="Boggess B."/>
            <person name="Townsend C.A."/>
            <person name="Mobashery S."/>
        </authorList>
    </citation>
    <scope>NUCLEOTIDE SEQUENCE [LARGE SCALE GENOMIC DNA]</scope>
    <source>
        <strain evidence="3 4">ATCC 31363</strain>
    </source>
</reference>